<evidence type="ECO:0000313" key="3">
    <source>
        <dbReference type="Proteomes" id="UP000000493"/>
    </source>
</evidence>
<reference evidence="2 3" key="2">
    <citation type="journal article" date="2012" name="Stand. Genomic Sci.">
        <title>Complete genome sequence of the aquatic bacterium Runella slithyformis type strain (LSU 4(T)).</title>
        <authorList>
            <person name="Copeland A."/>
            <person name="Zhang X."/>
            <person name="Misra M."/>
            <person name="Lapidus A."/>
            <person name="Nolan M."/>
            <person name="Lucas S."/>
            <person name="Deshpande S."/>
            <person name="Cheng J.F."/>
            <person name="Tapia R."/>
            <person name="Goodwin L.A."/>
            <person name="Pitluck S."/>
            <person name="Liolios K."/>
            <person name="Pagani I."/>
            <person name="Ivanova N."/>
            <person name="Mikhailova N."/>
            <person name="Pati A."/>
            <person name="Chen A."/>
            <person name="Palaniappan K."/>
            <person name="Land M."/>
            <person name="Hauser L."/>
            <person name="Pan C."/>
            <person name="Jeffries C.D."/>
            <person name="Detter J.C."/>
            <person name="Brambilla E.M."/>
            <person name="Rohde M."/>
            <person name="Djao O.D."/>
            <person name="Goker M."/>
            <person name="Sikorski J."/>
            <person name="Tindall B.J."/>
            <person name="Woyke T."/>
            <person name="Bristow J."/>
            <person name="Eisen J.A."/>
            <person name="Markowitz V."/>
            <person name="Hugenholtz P."/>
            <person name="Kyrpides N.C."/>
            <person name="Klenk H.P."/>
            <person name="Mavromatis K."/>
        </authorList>
    </citation>
    <scope>NUCLEOTIDE SEQUENCE [LARGE SCALE GENOMIC DNA]</scope>
    <source>
        <strain evidence="3">ATCC 29530 / DSM 19594 / LMG 11500 / NCIMB 11436 / LSU 4</strain>
    </source>
</reference>
<dbReference type="InterPro" id="IPR037523">
    <property type="entry name" value="VOC_core"/>
</dbReference>
<dbReference type="Proteomes" id="UP000000493">
    <property type="component" value="Chromosome"/>
</dbReference>
<protein>
    <submittedName>
        <fullName evidence="2">Glyoxalase/bleomycin resistance protein/dioxygenase</fullName>
    </submittedName>
</protein>
<evidence type="ECO:0000259" key="1">
    <source>
        <dbReference type="PROSITE" id="PS51819"/>
    </source>
</evidence>
<reference evidence="3" key="1">
    <citation type="submission" date="2011-06" db="EMBL/GenBank/DDBJ databases">
        <title>The complete genome of chromosome of Runella slithyformis DSM 19594.</title>
        <authorList>
            <consortium name="US DOE Joint Genome Institute (JGI-PGF)"/>
            <person name="Lucas S."/>
            <person name="Han J."/>
            <person name="Lapidus A."/>
            <person name="Bruce D."/>
            <person name="Goodwin L."/>
            <person name="Pitluck S."/>
            <person name="Peters L."/>
            <person name="Kyrpides N."/>
            <person name="Mavromatis K."/>
            <person name="Ivanova N."/>
            <person name="Ovchinnikova G."/>
            <person name="Zhang X."/>
            <person name="Misra M."/>
            <person name="Detter J.C."/>
            <person name="Tapia R."/>
            <person name="Han C."/>
            <person name="Land M."/>
            <person name="Hauser L."/>
            <person name="Markowitz V."/>
            <person name="Cheng J.-F."/>
            <person name="Hugenholtz P."/>
            <person name="Woyke T."/>
            <person name="Wu D."/>
            <person name="Tindall B."/>
            <person name="Faehrich R."/>
            <person name="Brambilla E."/>
            <person name="Klenk H.-P."/>
            <person name="Eisen J.A."/>
        </authorList>
    </citation>
    <scope>NUCLEOTIDE SEQUENCE [LARGE SCALE GENOMIC DNA]</scope>
    <source>
        <strain evidence="3">ATCC 29530 / DSM 19594 / LMG 11500 / NCIMB 11436 / LSU 4</strain>
    </source>
</reference>
<keyword evidence="3" id="KW-1185">Reference proteome</keyword>
<sequence>MNQTITQKDKAPGGLRATFLGVDHPAVAADDVQALSDWYCDVLGYERWFLHQKAKTVWMLKAPDDTLLEIMPKDDTLRHNRTTWTPGWSHLALRVSDIEAAIAFLEQFGVIWGGDLTNAIGGGRVRNFFDPEGNMLQLLQRTASLPPLGE</sequence>
<feature type="domain" description="VOC" evidence="1">
    <location>
        <begin position="21"/>
        <end position="141"/>
    </location>
</feature>
<dbReference type="Gene3D" id="3.10.180.10">
    <property type="entry name" value="2,3-Dihydroxybiphenyl 1,2-Dioxygenase, domain 1"/>
    <property type="match status" value="1"/>
</dbReference>
<name>A0A7U4E7X3_RUNSL</name>
<dbReference type="InterPro" id="IPR004360">
    <property type="entry name" value="Glyas_Fos-R_dOase_dom"/>
</dbReference>
<organism evidence="2 3">
    <name type="scientific">Runella slithyformis (strain ATCC 29530 / DSM 19594 / LMG 11500 / NCIMB 11436 / LSU 4)</name>
    <dbReference type="NCBI Taxonomy" id="761193"/>
    <lineage>
        <taxon>Bacteria</taxon>
        <taxon>Pseudomonadati</taxon>
        <taxon>Bacteroidota</taxon>
        <taxon>Cytophagia</taxon>
        <taxon>Cytophagales</taxon>
        <taxon>Spirosomataceae</taxon>
        <taxon>Runella</taxon>
    </lineage>
</organism>
<dbReference type="EMBL" id="CP002859">
    <property type="protein sequence ID" value="AEI51093.1"/>
    <property type="molecule type" value="Genomic_DNA"/>
</dbReference>
<dbReference type="RefSeq" id="WP_013930382.1">
    <property type="nucleotide sequence ID" value="NC_015703.1"/>
</dbReference>
<proteinExistence type="predicted"/>
<dbReference type="SUPFAM" id="SSF54593">
    <property type="entry name" value="Glyoxalase/Bleomycin resistance protein/Dihydroxybiphenyl dioxygenase"/>
    <property type="match status" value="1"/>
</dbReference>
<dbReference type="AlphaFoldDB" id="A0A7U4E7X3"/>
<dbReference type="Pfam" id="PF00903">
    <property type="entry name" value="Glyoxalase"/>
    <property type="match status" value="1"/>
</dbReference>
<dbReference type="InterPro" id="IPR029068">
    <property type="entry name" value="Glyas_Bleomycin-R_OHBP_Dase"/>
</dbReference>
<gene>
    <name evidence="2" type="ordered locus">Runsl_4778</name>
</gene>
<accession>A0A7U4E7X3</accession>
<dbReference type="PROSITE" id="PS51819">
    <property type="entry name" value="VOC"/>
    <property type="match status" value="1"/>
</dbReference>
<dbReference type="KEGG" id="rsi:Runsl_4778"/>
<dbReference type="CDD" id="cd06587">
    <property type="entry name" value="VOC"/>
    <property type="match status" value="1"/>
</dbReference>
<evidence type="ECO:0000313" key="2">
    <source>
        <dbReference type="EMBL" id="AEI51093.1"/>
    </source>
</evidence>